<dbReference type="AlphaFoldDB" id="A0A2N5CN53"/>
<reference evidence="2 3" key="1">
    <citation type="submission" date="2017-12" db="EMBL/GenBank/DDBJ databases">
        <title>The genome sequence of Caulobacter flavus CGMCC1 15093.</title>
        <authorList>
            <person name="Gao J."/>
            <person name="Mao X."/>
            <person name="Sun J."/>
        </authorList>
    </citation>
    <scope>NUCLEOTIDE SEQUENCE [LARGE SCALE GENOMIC DNA]</scope>
    <source>
        <strain evidence="2 3">CGMCC1 15093</strain>
    </source>
</reference>
<evidence type="ECO:0000313" key="4">
    <source>
        <dbReference type="Proteomes" id="UP000281192"/>
    </source>
</evidence>
<evidence type="ECO:0000313" key="3">
    <source>
        <dbReference type="Proteomes" id="UP000234483"/>
    </source>
</evidence>
<proteinExistence type="predicted"/>
<sequence>MFPAAMTKFETIEIESQVVEHVRELARQRGGSLSEAIDAAVLATLARDGARDGARDATLGAEAGSVADKAGRRAAALETLEAFWALPHAGETLTDADLYDKDGLPR</sequence>
<organism evidence="2 3">
    <name type="scientific">Caulobacter flavus</name>
    <dbReference type="NCBI Taxonomy" id="1679497"/>
    <lineage>
        <taxon>Bacteria</taxon>
        <taxon>Pseudomonadati</taxon>
        <taxon>Pseudomonadota</taxon>
        <taxon>Alphaproteobacteria</taxon>
        <taxon>Caulobacterales</taxon>
        <taxon>Caulobacteraceae</taxon>
        <taxon>Caulobacter</taxon>
    </lineage>
</organism>
<dbReference type="OrthoDB" id="7190866at2"/>
<keyword evidence="4" id="KW-1185">Reference proteome</keyword>
<evidence type="ECO:0000313" key="1">
    <source>
        <dbReference type="EMBL" id="AYV46637.1"/>
    </source>
</evidence>
<evidence type="ECO:0008006" key="5">
    <source>
        <dbReference type="Google" id="ProtNLM"/>
    </source>
</evidence>
<dbReference type="KEGG" id="cfh:C1707_10380"/>
<protein>
    <recommendedName>
        <fullName evidence="5">Transcription factor</fullName>
    </recommendedName>
</protein>
<name>A0A2N5CN53_9CAUL</name>
<dbReference type="Proteomes" id="UP000281192">
    <property type="component" value="Chromosome"/>
</dbReference>
<gene>
    <name evidence="1" type="ORF">C1707_10380</name>
    <name evidence="2" type="ORF">CFHF_21855</name>
</gene>
<dbReference type="EMBL" id="CP026100">
    <property type="protein sequence ID" value="AYV46637.1"/>
    <property type="molecule type" value="Genomic_DNA"/>
</dbReference>
<accession>A0A2N5CN53</accession>
<evidence type="ECO:0000313" key="2">
    <source>
        <dbReference type="EMBL" id="PLR07873.1"/>
    </source>
</evidence>
<reference evidence="1 4" key="2">
    <citation type="submission" date="2018-01" db="EMBL/GenBank/DDBJ databases">
        <title>Complete genome sequence of Caulobacter flavus RHGG3.</title>
        <authorList>
            <person name="Yang E."/>
        </authorList>
    </citation>
    <scope>NUCLEOTIDE SEQUENCE [LARGE SCALE GENOMIC DNA]</scope>
    <source>
        <strain evidence="1 4">RHGG3</strain>
    </source>
</reference>
<dbReference type="EMBL" id="PJRQ01000044">
    <property type="protein sequence ID" value="PLR07873.1"/>
    <property type="molecule type" value="Genomic_DNA"/>
</dbReference>
<dbReference type="Proteomes" id="UP000234483">
    <property type="component" value="Unassembled WGS sequence"/>
</dbReference>